<feature type="transmembrane region" description="Helical" evidence="1">
    <location>
        <begin position="31"/>
        <end position="50"/>
    </location>
</feature>
<keyword evidence="1" id="KW-0472">Membrane</keyword>
<reference evidence="2" key="1">
    <citation type="journal article" date="2014" name="Int. J. Syst. Evol. Microbiol.">
        <title>Complete genome sequence of Corynebacterium casei LMG S-19264T (=DSM 44701T), isolated from a smear-ripened cheese.</title>
        <authorList>
            <consortium name="US DOE Joint Genome Institute (JGI-PGF)"/>
            <person name="Walter F."/>
            <person name="Albersmeier A."/>
            <person name="Kalinowski J."/>
            <person name="Ruckert C."/>
        </authorList>
    </citation>
    <scope>NUCLEOTIDE SEQUENCE</scope>
    <source>
        <strain evidence="2">KCTC 12988</strain>
    </source>
</reference>
<proteinExistence type="predicted"/>
<dbReference type="Proteomes" id="UP000644507">
    <property type="component" value="Unassembled WGS sequence"/>
</dbReference>
<keyword evidence="3" id="KW-1185">Reference proteome</keyword>
<keyword evidence="1" id="KW-0812">Transmembrane</keyword>
<dbReference type="AlphaFoldDB" id="A0A918TUA9"/>
<gene>
    <name evidence="2" type="ORF">GCM10007100_24630</name>
</gene>
<protein>
    <submittedName>
        <fullName evidence="2">Uncharacterized protein</fullName>
    </submittedName>
</protein>
<dbReference type="EMBL" id="BMXI01000010">
    <property type="protein sequence ID" value="GHC56889.1"/>
    <property type="molecule type" value="Genomic_DNA"/>
</dbReference>
<name>A0A918TUA9_9BACT</name>
<accession>A0A918TUA9</accession>
<keyword evidence="1" id="KW-1133">Transmembrane helix</keyword>
<feature type="transmembrane region" description="Helical" evidence="1">
    <location>
        <begin position="82"/>
        <end position="104"/>
    </location>
</feature>
<dbReference type="RefSeq" id="WP_189570304.1">
    <property type="nucleotide sequence ID" value="NZ_BMXI01000010.1"/>
</dbReference>
<evidence type="ECO:0000256" key="1">
    <source>
        <dbReference type="SAM" id="Phobius"/>
    </source>
</evidence>
<comment type="caution">
    <text evidence="2">The sequence shown here is derived from an EMBL/GenBank/DDBJ whole genome shotgun (WGS) entry which is preliminary data.</text>
</comment>
<reference evidence="2" key="2">
    <citation type="submission" date="2020-09" db="EMBL/GenBank/DDBJ databases">
        <authorList>
            <person name="Sun Q."/>
            <person name="Kim S."/>
        </authorList>
    </citation>
    <scope>NUCLEOTIDE SEQUENCE</scope>
    <source>
        <strain evidence="2">KCTC 12988</strain>
    </source>
</reference>
<evidence type="ECO:0000313" key="3">
    <source>
        <dbReference type="Proteomes" id="UP000644507"/>
    </source>
</evidence>
<organism evidence="2 3">
    <name type="scientific">Roseibacillus persicicus</name>
    <dbReference type="NCBI Taxonomy" id="454148"/>
    <lineage>
        <taxon>Bacteria</taxon>
        <taxon>Pseudomonadati</taxon>
        <taxon>Verrucomicrobiota</taxon>
        <taxon>Verrucomicrobiia</taxon>
        <taxon>Verrucomicrobiales</taxon>
        <taxon>Verrucomicrobiaceae</taxon>
        <taxon>Roseibacillus</taxon>
    </lineage>
</organism>
<evidence type="ECO:0000313" key="2">
    <source>
        <dbReference type="EMBL" id="GHC56889.1"/>
    </source>
</evidence>
<sequence>MSSLNVAVVLTLIAGLGGAVAGGYTFRAPWWAWPLLGIAGLFIGLISAIVQNQIRIRVLEKDEDEKGFLGGLRFAAKLVMPFLAVILVTIITVTGSMLLTKAIWPDLAAEPRDLKWAEGPL</sequence>